<dbReference type="AlphaFoldDB" id="A0A6C0LVI6"/>
<organism evidence="1">
    <name type="scientific">viral metagenome</name>
    <dbReference type="NCBI Taxonomy" id="1070528"/>
    <lineage>
        <taxon>unclassified sequences</taxon>
        <taxon>metagenomes</taxon>
        <taxon>organismal metagenomes</taxon>
    </lineage>
</organism>
<dbReference type="EMBL" id="MN740570">
    <property type="protein sequence ID" value="QHU34400.1"/>
    <property type="molecule type" value="Genomic_DNA"/>
</dbReference>
<evidence type="ECO:0000313" key="1">
    <source>
        <dbReference type="EMBL" id="QHU34400.1"/>
    </source>
</evidence>
<reference evidence="1" key="1">
    <citation type="journal article" date="2020" name="Nature">
        <title>Giant virus diversity and host interactions through global metagenomics.</title>
        <authorList>
            <person name="Schulz F."/>
            <person name="Roux S."/>
            <person name="Paez-Espino D."/>
            <person name="Jungbluth S."/>
            <person name="Walsh D.A."/>
            <person name="Denef V.J."/>
            <person name="McMahon K.D."/>
            <person name="Konstantinidis K.T."/>
            <person name="Eloe-Fadrosh E.A."/>
            <person name="Kyrpides N.C."/>
            <person name="Woyke T."/>
        </authorList>
    </citation>
    <scope>NUCLEOTIDE SEQUENCE</scope>
    <source>
        <strain evidence="1">GVMAG-S-1016713-123</strain>
    </source>
</reference>
<sequence length="116" mass="13335">MISIIPMNPTSEIQEQEEPTYRLCENTDCERYPEDDDFDKENEEEYESGGQWQKCGLCDGYFNDNGFNDILFIEEEPNNQKGECRLCGKDDDIIQMKGSGEYLCGDGCDGDEDEDE</sequence>
<proteinExistence type="predicted"/>
<accession>A0A6C0LVI6</accession>
<name>A0A6C0LVI6_9ZZZZ</name>
<protein>
    <submittedName>
        <fullName evidence="1">Uncharacterized protein</fullName>
    </submittedName>
</protein>